<dbReference type="EMBL" id="LR882967">
    <property type="protein sequence ID" value="CAD5930978.1"/>
    <property type="molecule type" value="Genomic_DNA"/>
</dbReference>
<dbReference type="KEGG" id="ppsu:NO713_01285"/>
<dbReference type="Proteomes" id="UP001153719">
    <property type="component" value="Chromosome"/>
</dbReference>
<sequence>MSTNLDVAVISPWKAELVKDIVPGFFDLSANNLTNVNNTLYFESQQTQSYYSSYYAAKEQLWKTDGTEAGTTLIKDLGLFENQAFSSEVNNDILYFEVLVQDPNTNLSSLQLWKTDGTDTGTQLIKDWGSSLTINRFIPVDNSLYFSAGNYWNDTQLWKTDGTEAGTILVKDFGNGISDITEVNNSLYLDISQYDSMTTTSTAQLWKTDSTGTGVELIKDFGNLTFGTAYEDSKISVNDILYFEIGQSYSYYSSSPSPALSQLWKSDGTNTGTTIVKDFGSSKDINNFWDNLNNMFYFSASIPNSENYSNTTYELWKSDGTDGGTTLVQDFGKSSLNYLTTVNNTLYFTVNSFDSLTKINDRELWKVDSNGNISLVKNFGDFLIEEWEVIDNTLYFQASKTDPDTYTSTAQLWKTDGTDIGTILVKEFPNSDWLITYNGTGLEVINNTLYFPLTDPNYGTELWMSDGTETGTIMVADINPGQASSDASIPVDVNGTLYLLADDGIHGNELWKLTPTGSNLIPPDELRNNAKALAMSHLNSMSELISSAYPTPTFSNVFETPSNLGLI</sequence>
<accession>A0A9W4CLS0</accession>
<evidence type="ECO:0000313" key="1">
    <source>
        <dbReference type="EMBL" id="CAD5930978.1"/>
    </source>
</evidence>
<name>A0A9W4CLS0_9CYAN</name>
<proteinExistence type="predicted"/>
<organism evidence="1 2">
    <name type="scientific">Planktothrix pseudagardhii</name>
    <dbReference type="NCBI Taxonomy" id="132604"/>
    <lineage>
        <taxon>Bacteria</taxon>
        <taxon>Bacillati</taxon>
        <taxon>Cyanobacteriota</taxon>
        <taxon>Cyanophyceae</taxon>
        <taxon>Oscillatoriophycideae</taxon>
        <taxon>Oscillatoriales</taxon>
        <taxon>Microcoleaceae</taxon>
        <taxon>Planktothrix</taxon>
    </lineage>
</organism>
<evidence type="ECO:0008006" key="3">
    <source>
        <dbReference type="Google" id="ProtNLM"/>
    </source>
</evidence>
<dbReference type="AlphaFoldDB" id="A0A9W4CLS0"/>
<protein>
    <recommendedName>
        <fullName evidence="3">DUF5050 domain-containing protein</fullName>
    </recommendedName>
</protein>
<reference evidence="1" key="1">
    <citation type="submission" date="2020-09" db="EMBL/GenBank/DDBJ databases">
        <authorList>
            <person name="Blom J."/>
        </authorList>
    </citation>
    <scope>NUCLEOTIDE SEQUENCE</scope>
    <source>
        <strain evidence="1">No.713</strain>
    </source>
</reference>
<gene>
    <name evidence="1" type="ORF">NO713_01285</name>
</gene>
<dbReference type="RefSeq" id="WP_254173346.1">
    <property type="nucleotide sequence ID" value="NZ_LR882967.1"/>
</dbReference>
<evidence type="ECO:0000313" key="2">
    <source>
        <dbReference type="Proteomes" id="UP001153719"/>
    </source>
</evidence>
<keyword evidence="2" id="KW-1185">Reference proteome</keyword>